<protein>
    <submittedName>
        <fullName evidence="1">Uncharacterized protein</fullName>
    </submittedName>
</protein>
<proteinExistence type="predicted"/>
<reference evidence="1 2" key="1">
    <citation type="journal article" date="2016" name="Nat. Commun.">
        <title>Thousands of microbial genomes shed light on interconnected biogeochemical processes in an aquifer system.</title>
        <authorList>
            <person name="Anantharaman K."/>
            <person name="Brown C.T."/>
            <person name="Hug L.A."/>
            <person name="Sharon I."/>
            <person name="Castelle C.J."/>
            <person name="Probst A.J."/>
            <person name="Thomas B.C."/>
            <person name="Singh A."/>
            <person name="Wilkins M.J."/>
            <person name="Karaoz U."/>
            <person name="Brodie E.L."/>
            <person name="Williams K.H."/>
            <person name="Hubbard S.S."/>
            <person name="Banfield J.F."/>
        </authorList>
    </citation>
    <scope>NUCLEOTIDE SEQUENCE [LARGE SCALE GENOMIC DNA]</scope>
</reference>
<organism evidence="1 2">
    <name type="scientific">Candidatus Sungbacteria bacterium RIFCSPHIGHO2_02_FULL_49_20</name>
    <dbReference type="NCBI Taxonomy" id="1802272"/>
    <lineage>
        <taxon>Bacteria</taxon>
        <taxon>Candidatus Sungiibacteriota</taxon>
    </lineage>
</organism>
<evidence type="ECO:0000313" key="2">
    <source>
        <dbReference type="Proteomes" id="UP000178710"/>
    </source>
</evidence>
<gene>
    <name evidence="1" type="ORF">A3C12_01955</name>
</gene>
<name>A0A1G2KP34_9BACT</name>
<sequence length="96" mass="10611">MEHLGALPRKVSLADIFQVSLFTPAASDAAGLSGARGKLISQIELQFPPLGETRQRAANIPSPLFELQMGKPSRQSARQNMAKMSYFWLEKLPHSF</sequence>
<dbReference type="Proteomes" id="UP000178710">
    <property type="component" value="Unassembled WGS sequence"/>
</dbReference>
<evidence type="ECO:0000313" key="1">
    <source>
        <dbReference type="EMBL" id="OHA01145.1"/>
    </source>
</evidence>
<comment type="caution">
    <text evidence="1">The sequence shown here is derived from an EMBL/GenBank/DDBJ whole genome shotgun (WGS) entry which is preliminary data.</text>
</comment>
<dbReference type="EMBL" id="MHQK01000034">
    <property type="protein sequence ID" value="OHA01145.1"/>
    <property type="molecule type" value="Genomic_DNA"/>
</dbReference>
<accession>A0A1G2KP34</accession>
<dbReference type="AlphaFoldDB" id="A0A1G2KP34"/>